<dbReference type="EMBL" id="JALJOR010000009">
    <property type="protein sequence ID" value="KAK9811412.1"/>
    <property type="molecule type" value="Genomic_DNA"/>
</dbReference>
<proteinExistence type="predicted"/>
<sequence>MQRSLPQTPVSLLETWKAALTWVKGVGGVSGWVHDPNTQSEAELVDKVIANILDALTITRALPSLAGVDFRIEELINSPGLRLDEPVRMLGLTGMGGIGKTTLATALYNRLLPHFPTAHCFLADVRSQASATGLQSMQQQLLRDLCGWKDAPLTQNVQHGVDLLSQRLGGHKLFEWHAFPAEVVTAELKGLRSDTVEACAGLPLTLKVLGGFLKGKSAAIWTETLHKLRQAKDLPVDDNNKVFQRLRISYDGLDWEEQQMFLDVACLLLGRSAATAKRTWGGSGWSPDSGLFVLTSRSLLTVDKAGNLAMHDQLRDMGRAIEARGPGMQQDLHITDRKRLWLSDKEQMRLLKKAGGALPNLAGLDATACQELPARTWIASPKSCLPPCKSWTSACAAA</sequence>
<comment type="caution">
    <text evidence="2">The sequence shown here is derived from an EMBL/GenBank/DDBJ whole genome shotgun (WGS) entry which is preliminary data.</text>
</comment>
<dbReference type="Pfam" id="PF23282">
    <property type="entry name" value="WHD_ROQ1"/>
    <property type="match status" value="1"/>
</dbReference>
<dbReference type="Gene3D" id="3.40.50.300">
    <property type="entry name" value="P-loop containing nucleotide triphosphate hydrolases"/>
    <property type="match status" value="1"/>
</dbReference>
<dbReference type="PANTHER" id="PTHR11017:SF385">
    <property type="entry name" value="DISEASE RESISTANCE PROTEIN (TIR-NBS-LRR CLASS)-RELATED"/>
    <property type="match status" value="1"/>
</dbReference>
<reference evidence="2 3" key="1">
    <citation type="journal article" date="2024" name="Nat. Commun.">
        <title>Phylogenomics reveals the evolutionary origins of lichenization in chlorophyte algae.</title>
        <authorList>
            <person name="Puginier C."/>
            <person name="Libourel C."/>
            <person name="Otte J."/>
            <person name="Skaloud P."/>
            <person name="Haon M."/>
            <person name="Grisel S."/>
            <person name="Petersen M."/>
            <person name="Berrin J.G."/>
            <person name="Delaux P.M."/>
            <person name="Dal Grande F."/>
            <person name="Keller J."/>
        </authorList>
    </citation>
    <scope>NUCLEOTIDE SEQUENCE [LARGE SCALE GENOMIC DNA]</scope>
    <source>
        <strain evidence="2 3">SAG 2043</strain>
    </source>
</reference>
<dbReference type="InterPro" id="IPR058192">
    <property type="entry name" value="WHD_ROQ1-like"/>
</dbReference>
<feature type="domain" description="Disease resistance protein Roq1-like winged-helix" evidence="1">
    <location>
        <begin position="256"/>
        <end position="321"/>
    </location>
</feature>
<dbReference type="AlphaFoldDB" id="A0AAW1PRJ9"/>
<dbReference type="InterPro" id="IPR027417">
    <property type="entry name" value="P-loop_NTPase"/>
</dbReference>
<accession>A0AAW1PRJ9</accession>
<evidence type="ECO:0000313" key="2">
    <source>
        <dbReference type="EMBL" id="KAK9811412.1"/>
    </source>
</evidence>
<organism evidence="2 3">
    <name type="scientific">[Myrmecia] bisecta</name>
    <dbReference type="NCBI Taxonomy" id="41462"/>
    <lineage>
        <taxon>Eukaryota</taxon>
        <taxon>Viridiplantae</taxon>
        <taxon>Chlorophyta</taxon>
        <taxon>core chlorophytes</taxon>
        <taxon>Trebouxiophyceae</taxon>
        <taxon>Trebouxiales</taxon>
        <taxon>Trebouxiaceae</taxon>
        <taxon>Myrmecia</taxon>
    </lineage>
</organism>
<dbReference type="SUPFAM" id="SSF52540">
    <property type="entry name" value="P-loop containing nucleoside triphosphate hydrolases"/>
    <property type="match status" value="1"/>
</dbReference>
<dbReference type="GO" id="GO:0043531">
    <property type="term" value="F:ADP binding"/>
    <property type="evidence" value="ECO:0007669"/>
    <property type="project" value="InterPro"/>
</dbReference>
<evidence type="ECO:0000259" key="1">
    <source>
        <dbReference type="Pfam" id="PF23282"/>
    </source>
</evidence>
<dbReference type="InterPro" id="IPR044974">
    <property type="entry name" value="Disease_R_plants"/>
</dbReference>
<dbReference type="PRINTS" id="PR00364">
    <property type="entry name" value="DISEASERSIST"/>
</dbReference>
<name>A0AAW1PRJ9_9CHLO</name>
<dbReference type="Proteomes" id="UP001489004">
    <property type="component" value="Unassembled WGS sequence"/>
</dbReference>
<dbReference type="GO" id="GO:0006952">
    <property type="term" value="P:defense response"/>
    <property type="evidence" value="ECO:0007669"/>
    <property type="project" value="InterPro"/>
</dbReference>
<evidence type="ECO:0000313" key="3">
    <source>
        <dbReference type="Proteomes" id="UP001489004"/>
    </source>
</evidence>
<keyword evidence="3" id="KW-1185">Reference proteome</keyword>
<protein>
    <recommendedName>
        <fullName evidence="1">Disease resistance protein Roq1-like winged-helix domain-containing protein</fullName>
    </recommendedName>
</protein>
<gene>
    <name evidence="2" type="ORF">WJX72_003509</name>
</gene>
<dbReference type="Gene3D" id="1.10.8.430">
    <property type="entry name" value="Helical domain of apoptotic protease-activating factors"/>
    <property type="match status" value="1"/>
</dbReference>
<dbReference type="PANTHER" id="PTHR11017">
    <property type="entry name" value="LEUCINE-RICH REPEAT-CONTAINING PROTEIN"/>
    <property type="match status" value="1"/>
</dbReference>
<dbReference type="InterPro" id="IPR042197">
    <property type="entry name" value="Apaf_helical"/>
</dbReference>